<evidence type="ECO:0000256" key="10">
    <source>
        <dbReference type="SAM" id="Phobius"/>
    </source>
</evidence>
<keyword evidence="13" id="KW-1185">Reference proteome</keyword>
<dbReference type="Gene3D" id="3.30.565.10">
    <property type="entry name" value="Histidine kinase-like ATPase, C-terminal domain"/>
    <property type="match status" value="1"/>
</dbReference>
<name>A0A2N0VHJ3_9BACT</name>
<dbReference type="GO" id="GO:0005886">
    <property type="term" value="C:plasma membrane"/>
    <property type="evidence" value="ECO:0007669"/>
    <property type="project" value="UniProtKB-SubCell"/>
</dbReference>
<dbReference type="PANTHER" id="PTHR44936:SF10">
    <property type="entry name" value="SENSOR PROTEIN RSTB"/>
    <property type="match status" value="1"/>
</dbReference>
<dbReference type="InterPro" id="IPR036097">
    <property type="entry name" value="HisK_dim/P_sf"/>
</dbReference>
<dbReference type="PROSITE" id="PS50109">
    <property type="entry name" value="HIS_KIN"/>
    <property type="match status" value="1"/>
</dbReference>
<dbReference type="InterPro" id="IPR005467">
    <property type="entry name" value="His_kinase_dom"/>
</dbReference>
<evidence type="ECO:0000313" key="12">
    <source>
        <dbReference type="EMBL" id="PKD43660.1"/>
    </source>
</evidence>
<sequence>MRKLLPLNRLKIILVVLLIILAGISFFYNQFLLNKIMEQERTSIELWAKAFEFYNLPSHDRASRDLFDVANELRNYQEVPDSLSRMILEAEANESNASFVFSQIIRPDLFNIPVIVVDEPNFIVFYRNLDDPDISVTEFIDKYSVSTPPIPISFGEEPRIRRRYVYYGESPTIQYLRYFPYIQFGILALLMGMGFTTYRSITRSEQSNLWVGMAKEAAHQLGTPLSSMYGWLQLLKDRHQEDEKTLSIAYEVEKDVSRLKGIAERFNKIGSQPELKRLSIEPIVDEVIAYMEKRLPQLGKHIDVRKSIETNAKANLNAELFQWAIENLIKNAMDAIKSTSSDAFVSISVSQDEHQLFIDIEDSGTGIDKKNLSDVFKPGYSTKKRGWGLGLSLTKRIIEDYHSGKVFVLNSELNKGTTIRIVIPVSENQS</sequence>
<evidence type="ECO:0000256" key="8">
    <source>
        <dbReference type="ARBA" id="ARBA00022777"/>
    </source>
</evidence>
<dbReference type="GO" id="GO:0005524">
    <property type="term" value="F:ATP binding"/>
    <property type="evidence" value="ECO:0007669"/>
    <property type="project" value="UniProtKB-KW"/>
</dbReference>
<dbReference type="EMBL" id="PISP01000002">
    <property type="protein sequence ID" value="PKD43660.1"/>
    <property type="molecule type" value="Genomic_DNA"/>
</dbReference>
<dbReference type="SUPFAM" id="SSF55874">
    <property type="entry name" value="ATPase domain of HSP90 chaperone/DNA topoisomerase II/histidine kinase"/>
    <property type="match status" value="1"/>
</dbReference>
<evidence type="ECO:0000256" key="4">
    <source>
        <dbReference type="ARBA" id="ARBA00022475"/>
    </source>
</evidence>
<keyword evidence="10" id="KW-0812">Transmembrane</keyword>
<dbReference type="EC" id="2.7.13.3" evidence="3"/>
<dbReference type="AlphaFoldDB" id="A0A2N0VHJ3"/>
<keyword evidence="10" id="KW-1133">Transmembrane helix</keyword>
<dbReference type="InterPro" id="IPR036890">
    <property type="entry name" value="HATPase_C_sf"/>
</dbReference>
<keyword evidence="8 12" id="KW-0418">Kinase</keyword>
<keyword evidence="10" id="KW-0472">Membrane</keyword>
<dbReference type="InterPro" id="IPR003661">
    <property type="entry name" value="HisK_dim/P_dom"/>
</dbReference>
<dbReference type="CDD" id="cd00082">
    <property type="entry name" value="HisKA"/>
    <property type="match status" value="1"/>
</dbReference>
<proteinExistence type="predicted"/>
<keyword evidence="4" id="KW-1003">Cell membrane</keyword>
<evidence type="ECO:0000313" key="13">
    <source>
        <dbReference type="Proteomes" id="UP000233398"/>
    </source>
</evidence>
<dbReference type="InterPro" id="IPR050980">
    <property type="entry name" value="2C_sensor_his_kinase"/>
</dbReference>
<dbReference type="RefSeq" id="WP_101073201.1">
    <property type="nucleotide sequence ID" value="NZ_PISP01000002.1"/>
</dbReference>
<feature type="domain" description="Histidine kinase" evidence="11">
    <location>
        <begin position="216"/>
        <end position="427"/>
    </location>
</feature>
<dbReference type="PRINTS" id="PR00344">
    <property type="entry name" value="BCTRLSENSOR"/>
</dbReference>
<dbReference type="SMART" id="SM00387">
    <property type="entry name" value="HATPase_c"/>
    <property type="match status" value="1"/>
</dbReference>
<reference evidence="12 13" key="1">
    <citation type="submission" date="2017-11" db="EMBL/GenBank/DDBJ databases">
        <title>Rhodohalobacter 15182 sp. nov., isolated from a salt lake.</title>
        <authorList>
            <person name="Han S."/>
        </authorList>
    </citation>
    <scope>NUCLEOTIDE SEQUENCE [LARGE SCALE GENOMIC DNA]</scope>
    <source>
        <strain evidence="12 13">15182</strain>
    </source>
</reference>
<dbReference type="Gene3D" id="1.10.287.130">
    <property type="match status" value="1"/>
</dbReference>
<evidence type="ECO:0000256" key="1">
    <source>
        <dbReference type="ARBA" id="ARBA00000085"/>
    </source>
</evidence>
<dbReference type="InterPro" id="IPR003594">
    <property type="entry name" value="HATPase_dom"/>
</dbReference>
<dbReference type="SUPFAM" id="SSF47384">
    <property type="entry name" value="Homodimeric domain of signal transducing histidine kinase"/>
    <property type="match status" value="1"/>
</dbReference>
<evidence type="ECO:0000256" key="5">
    <source>
        <dbReference type="ARBA" id="ARBA00022553"/>
    </source>
</evidence>
<comment type="subcellular location">
    <subcellularLocation>
        <location evidence="2">Cell membrane</location>
        <topology evidence="2">Multi-pass membrane protein</topology>
    </subcellularLocation>
</comment>
<evidence type="ECO:0000256" key="7">
    <source>
        <dbReference type="ARBA" id="ARBA00022741"/>
    </source>
</evidence>
<dbReference type="OrthoDB" id="1931120at2"/>
<organism evidence="12 13">
    <name type="scientific">Rhodohalobacter barkolensis</name>
    <dbReference type="NCBI Taxonomy" id="2053187"/>
    <lineage>
        <taxon>Bacteria</taxon>
        <taxon>Pseudomonadati</taxon>
        <taxon>Balneolota</taxon>
        <taxon>Balneolia</taxon>
        <taxon>Balneolales</taxon>
        <taxon>Balneolaceae</taxon>
        <taxon>Rhodohalobacter</taxon>
    </lineage>
</organism>
<gene>
    <name evidence="12" type="ORF">CWD77_08840</name>
</gene>
<dbReference type="GO" id="GO:0000155">
    <property type="term" value="F:phosphorelay sensor kinase activity"/>
    <property type="evidence" value="ECO:0007669"/>
    <property type="project" value="InterPro"/>
</dbReference>
<protein>
    <recommendedName>
        <fullName evidence="3">histidine kinase</fullName>
        <ecNumber evidence="3">2.7.13.3</ecNumber>
    </recommendedName>
</protein>
<evidence type="ECO:0000256" key="9">
    <source>
        <dbReference type="ARBA" id="ARBA00022840"/>
    </source>
</evidence>
<dbReference type="Proteomes" id="UP000233398">
    <property type="component" value="Unassembled WGS sequence"/>
</dbReference>
<keyword evidence="7" id="KW-0547">Nucleotide-binding</keyword>
<evidence type="ECO:0000259" key="11">
    <source>
        <dbReference type="PROSITE" id="PS50109"/>
    </source>
</evidence>
<accession>A0A2N0VHJ3</accession>
<comment type="caution">
    <text evidence="12">The sequence shown here is derived from an EMBL/GenBank/DDBJ whole genome shotgun (WGS) entry which is preliminary data.</text>
</comment>
<feature type="transmembrane region" description="Helical" evidence="10">
    <location>
        <begin position="12"/>
        <end position="33"/>
    </location>
</feature>
<dbReference type="Pfam" id="PF02518">
    <property type="entry name" value="HATPase_c"/>
    <property type="match status" value="1"/>
</dbReference>
<dbReference type="PANTHER" id="PTHR44936">
    <property type="entry name" value="SENSOR PROTEIN CREC"/>
    <property type="match status" value="1"/>
</dbReference>
<keyword evidence="5" id="KW-0597">Phosphoprotein</keyword>
<keyword evidence="9" id="KW-0067">ATP-binding</keyword>
<comment type="catalytic activity">
    <reaction evidence="1">
        <text>ATP + protein L-histidine = ADP + protein N-phospho-L-histidine.</text>
        <dbReference type="EC" id="2.7.13.3"/>
    </reaction>
</comment>
<dbReference type="InterPro" id="IPR004358">
    <property type="entry name" value="Sig_transdc_His_kin-like_C"/>
</dbReference>
<evidence type="ECO:0000256" key="2">
    <source>
        <dbReference type="ARBA" id="ARBA00004651"/>
    </source>
</evidence>
<keyword evidence="6" id="KW-0808">Transferase</keyword>
<evidence type="ECO:0000256" key="6">
    <source>
        <dbReference type="ARBA" id="ARBA00022679"/>
    </source>
</evidence>
<evidence type="ECO:0000256" key="3">
    <source>
        <dbReference type="ARBA" id="ARBA00012438"/>
    </source>
</evidence>